<proteinExistence type="predicted"/>
<dbReference type="SUPFAM" id="SSF53335">
    <property type="entry name" value="S-adenosyl-L-methionine-dependent methyltransferases"/>
    <property type="match status" value="1"/>
</dbReference>
<dbReference type="Proteomes" id="UP000318825">
    <property type="component" value="Unassembled WGS sequence"/>
</dbReference>
<sequence>MKAVEQVPCPCCGSDDFSPWAEELGFFAVRCHGCALIYVNPRPLTAQIDSAVRTGVHGEDATYLDVRTRRVGAKIDLYRTVFDKMFVDVWRGGKPISWLDIGAGNGEIVEAISAIAPAGSQIGGVEPMEAKASRARARGLKVATSYLAPDHSKVDFVSIVDVFSHVPEFHDFLATVRSVLNPHGELFLETGNLADLDQRGDFPGELGLPDHLVFAGEKQIGMYLSRAGFEIAAIQRVRVDDTIYFAKSIVKRMLGRPYTIRLPYTSKYRQIRLRARLVA</sequence>
<evidence type="ECO:0000313" key="1">
    <source>
        <dbReference type="EMBL" id="GEC16390.1"/>
    </source>
</evidence>
<name>A0A4Y3WE71_NITWI</name>
<evidence type="ECO:0000313" key="2">
    <source>
        <dbReference type="Proteomes" id="UP000318825"/>
    </source>
</evidence>
<dbReference type="AlphaFoldDB" id="A0A4Y3WE71"/>
<comment type="caution">
    <text evidence="1">The sequence shown here is derived from an EMBL/GenBank/DDBJ whole genome shotgun (WGS) entry which is preliminary data.</text>
</comment>
<dbReference type="Gene3D" id="3.40.50.150">
    <property type="entry name" value="Vaccinia Virus protein VP39"/>
    <property type="match status" value="1"/>
</dbReference>
<accession>A0A4Y3WE71</accession>
<reference evidence="1 2" key="1">
    <citation type="submission" date="2019-06" db="EMBL/GenBank/DDBJ databases">
        <title>Whole genome shotgun sequence of Nitrobacter winogradskyi NBRC 14297.</title>
        <authorList>
            <person name="Hosoyama A."/>
            <person name="Uohara A."/>
            <person name="Ohji S."/>
            <person name="Ichikawa N."/>
        </authorList>
    </citation>
    <scope>NUCLEOTIDE SEQUENCE [LARGE SCALE GENOMIC DNA]</scope>
    <source>
        <strain evidence="1 2">NBRC 14297</strain>
    </source>
</reference>
<dbReference type="Pfam" id="PF13489">
    <property type="entry name" value="Methyltransf_23"/>
    <property type="match status" value="1"/>
</dbReference>
<dbReference type="RefSeq" id="WP_141384023.1">
    <property type="nucleotide sequence ID" value="NZ_BJNF01000061.1"/>
</dbReference>
<dbReference type="EMBL" id="BJNF01000061">
    <property type="protein sequence ID" value="GEC16390.1"/>
    <property type="molecule type" value="Genomic_DNA"/>
</dbReference>
<protein>
    <submittedName>
        <fullName evidence="1">Uncharacterized protein</fullName>
    </submittedName>
</protein>
<dbReference type="OrthoDB" id="9816424at2"/>
<gene>
    <name evidence="1" type="ORF">NWI01_22820</name>
</gene>
<dbReference type="InterPro" id="IPR029063">
    <property type="entry name" value="SAM-dependent_MTases_sf"/>
</dbReference>
<dbReference type="CDD" id="cd02440">
    <property type="entry name" value="AdoMet_MTases"/>
    <property type="match status" value="1"/>
</dbReference>
<organism evidence="1 2">
    <name type="scientific">Nitrobacter winogradskyi</name>
    <name type="common">Nitrobacter agilis</name>
    <dbReference type="NCBI Taxonomy" id="913"/>
    <lineage>
        <taxon>Bacteria</taxon>
        <taxon>Pseudomonadati</taxon>
        <taxon>Pseudomonadota</taxon>
        <taxon>Alphaproteobacteria</taxon>
        <taxon>Hyphomicrobiales</taxon>
        <taxon>Nitrobacteraceae</taxon>
        <taxon>Nitrobacter</taxon>
    </lineage>
</organism>